<keyword evidence="7" id="KW-0119">Carbohydrate metabolism</keyword>
<reference evidence="11 12" key="1">
    <citation type="journal article" date="2014" name="Int. J. Syst. Evol. Microbiol.">
        <title>Complete genome sequence of Corynebacterium casei LMG S-19264T (=DSM 44701T), isolated from a smear-ripened cheese.</title>
        <authorList>
            <consortium name="US DOE Joint Genome Institute (JGI-PGF)"/>
            <person name="Walter F."/>
            <person name="Albersmeier A."/>
            <person name="Kalinowski J."/>
            <person name="Ruckert C."/>
        </authorList>
    </citation>
    <scope>NUCLEOTIDE SEQUENCE [LARGE SCALE GENOMIC DNA]</scope>
    <source>
        <strain evidence="11 12">NBRC 112289</strain>
    </source>
</reference>
<evidence type="ECO:0000256" key="7">
    <source>
        <dbReference type="ARBA" id="ARBA00023277"/>
    </source>
</evidence>
<dbReference type="Pfam" id="PF00702">
    <property type="entry name" value="Hydrolase"/>
    <property type="match status" value="1"/>
</dbReference>
<dbReference type="GO" id="GO:0008801">
    <property type="term" value="F:beta-phosphoglucomutase activity"/>
    <property type="evidence" value="ECO:0007669"/>
    <property type="project" value="UniProtKB-EC"/>
</dbReference>
<keyword evidence="3" id="KW-0597">Phosphoprotein</keyword>
<accession>A0AA37UP72</accession>
<gene>
    <name evidence="11" type="ORF">GCM10025874_18640</name>
</gene>
<dbReference type="AlphaFoldDB" id="A0AA37UP72"/>
<dbReference type="PANTHER" id="PTHR46193:SF18">
    <property type="entry name" value="HEXITOL PHOSPHATASE B"/>
    <property type="match status" value="1"/>
</dbReference>
<dbReference type="InterPro" id="IPR051600">
    <property type="entry name" value="Beta-PGM-like"/>
</dbReference>
<proteinExistence type="inferred from homology"/>
<evidence type="ECO:0000256" key="4">
    <source>
        <dbReference type="ARBA" id="ARBA00022723"/>
    </source>
</evidence>
<dbReference type="InterPro" id="IPR023214">
    <property type="entry name" value="HAD_sf"/>
</dbReference>
<name>A0AA37UP72_9MICO</name>
<dbReference type="PANTHER" id="PTHR46193">
    <property type="entry name" value="6-PHOSPHOGLUCONATE PHOSPHATASE"/>
    <property type="match status" value="1"/>
</dbReference>
<keyword evidence="12" id="KW-1185">Reference proteome</keyword>
<keyword evidence="5" id="KW-0460">Magnesium</keyword>
<evidence type="ECO:0000256" key="6">
    <source>
        <dbReference type="ARBA" id="ARBA00023235"/>
    </source>
</evidence>
<dbReference type="InterPro" id="IPR010976">
    <property type="entry name" value="B-phosphoglucomutase_hydrolase"/>
</dbReference>
<comment type="caution">
    <text evidence="11">The sequence shown here is derived from an EMBL/GenBank/DDBJ whole genome shotgun (WGS) entry which is preliminary data.</text>
</comment>
<dbReference type="InterPro" id="IPR006439">
    <property type="entry name" value="HAD-SF_hydro_IA"/>
</dbReference>
<keyword evidence="6" id="KW-0413">Isomerase</keyword>
<dbReference type="SFLD" id="SFLDS00003">
    <property type="entry name" value="Haloacid_Dehalogenase"/>
    <property type="match status" value="1"/>
</dbReference>
<evidence type="ECO:0000313" key="12">
    <source>
        <dbReference type="Proteomes" id="UP001157160"/>
    </source>
</evidence>
<comment type="cofactor">
    <cofactor evidence="1">
        <name>Mg(2+)</name>
        <dbReference type="ChEBI" id="CHEBI:18420"/>
    </cofactor>
</comment>
<evidence type="ECO:0000256" key="9">
    <source>
        <dbReference type="ARBA" id="ARBA00044968"/>
    </source>
</evidence>
<dbReference type="SUPFAM" id="SSF56784">
    <property type="entry name" value="HAD-like"/>
    <property type="match status" value="1"/>
</dbReference>
<dbReference type="Gene3D" id="3.40.50.1000">
    <property type="entry name" value="HAD superfamily/HAD-like"/>
    <property type="match status" value="1"/>
</dbReference>
<evidence type="ECO:0000256" key="8">
    <source>
        <dbReference type="ARBA" id="ARBA00044926"/>
    </source>
</evidence>
<sequence length="257" mass="26711">MTVPSPRAALPLGDARALLFDLDGVLTPTAEVHMRAWSRLFTAVLADHPAAAPYTDEDYFLHVDGKPRYNGVRDLLASRGLTLPEGEPSDPATVDTVCGLGNRKNEAFNAELAERGVEAYPGSVAFLERARAAGLPVAVVSSSRNAVPVLEAAGLRDRFPVIVDGLVAAERGIPGKPAPDTFLDAAAQLGVAPEHAVVLEDAHSGVRAGRDGGFGLVIGVDRGADADALAAAGADVVVTDLDWLLDELPASAPEDRA</sequence>
<evidence type="ECO:0000313" key="11">
    <source>
        <dbReference type="EMBL" id="GMA28611.1"/>
    </source>
</evidence>
<dbReference type="InterPro" id="IPR023198">
    <property type="entry name" value="PGP-like_dom2"/>
</dbReference>
<keyword evidence="4" id="KW-0479">Metal-binding</keyword>
<evidence type="ECO:0000256" key="2">
    <source>
        <dbReference type="ARBA" id="ARBA00006171"/>
    </source>
</evidence>
<dbReference type="InterPro" id="IPR036412">
    <property type="entry name" value="HAD-like_sf"/>
</dbReference>
<comment type="catalytic activity">
    <reaction evidence="8">
        <text>beta-D-glucose 1-phosphate = beta-D-glucose 6-phosphate</text>
        <dbReference type="Rhea" id="RHEA:20113"/>
        <dbReference type="ChEBI" id="CHEBI:57684"/>
        <dbReference type="ChEBI" id="CHEBI:58247"/>
        <dbReference type="EC" id="5.4.2.6"/>
    </reaction>
</comment>
<dbReference type="Gene3D" id="1.10.150.240">
    <property type="entry name" value="Putative phosphatase, domain 2"/>
    <property type="match status" value="1"/>
</dbReference>
<dbReference type="NCBIfam" id="TIGR02009">
    <property type="entry name" value="PGMB-YQAB-SF"/>
    <property type="match status" value="1"/>
</dbReference>
<protein>
    <recommendedName>
        <fullName evidence="10">Beta-phosphoglucomutase</fullName>
        <ecNumber evidence="9">5.4.2.6</ecNumber>
    </recommendedName>
</protein>
<evidence type="ECO:0000256" key="5">
    <source>
        <dbReference type="ARBA" id="ARBA00022842"/>
    </source>
</evidence>
<comment type="similarity">
    <text evidence="2">Belongs to the HAD-like hydrolase superfamily. CbbY/CbbZ/Gph/YieH family.</text>
</comment>
<dbReference type="SFLD" id="SFLDG01129">
    <property type="entry name" value="C1.5:_HAD__Beta-PGM__Phosphata"/>
    <property type="match status" value="1"/>
</dbReference>
<evidence type="ECO:0000256" key="1">
    <source>
        <dbReference type="ARBA" id="ARBA00001946"/>
    </source>
</evidence>
<dbReference type="Proteomes" id="UP001157160">
    <property type="component" value="Unassembled WGS sequence"/>
</dbReference>
<evidence type="ECO:0000256" key="10">
    <source>
        <dbReference type="ARBA" id="ARBA00044991"/>
    </source>
</evidence>
<dbReference type="RefSeq" id="WP_284231926.1">
    <property type="nucleotide sequence ID" value="NZ_BSUL01000001.1"/>
</dbReference>
<dbReference type="NCBIfam" id="TIGR01509">
    <property type="entry name" value="HAD-SF-IA-v3"/>
    <property type="match status" value="1"/>
</dbReference>
<evidence type="ECO:0000256" key="3">
    <source>
        <dbReference type="ARBA" id="ARBA00022553"/>
    </source>
</evidence>
<dbReference type="GO" id="GO:0046872">
    <property type="term" value="F:metal ion binding"/>
    <property type="evidence" value="ECO:0007669"/>
    <property type="project" value="UniProtKB-KW"/>
</dbReference>
<dbReference type="EC" id="5.4.2.6" evidence="9"/>
<organism evidence="11 12">
    <name type="scientific">Arenivirga flava</name>
    <dbReference type="NCBI Taxonomy" id="1930060"/>
    <lineage>
        <taxon>Bacteria</taxon>
        <taxon>Bacillati</taxon>
        <taxon>Actinomycetota</taxon>
        <taxon>Actinomycetes</taxon>
        <taxon>Micrococcales</taxon>
        <taxon>Microbacteriaceae</taxon>
        <taxon>Arenivirga</taxon>
    </lineage>
</organism>
<dbReference type="EMBL" id="BSUL01000001">
    <property type="protein sequence ID" value="GMA28611.1"/>
    <property type="molecule type" value="Genomic_DNA"/>
</dbReference>